<name>A0A8H2XNS8_9AGAM</name>
<proteinExistence type="predicted"/>
<accession>A0A8H2XNS8</accession>
<protein>
    <submittedName>
        <fullName evidence="2">Uncharacterized protein</fullName>
    </submittedName>
</protein>
<keyword evidence="1" id="KW-1133">Transmembrane helix</keyword>
<gene>
    <name evidence="2" type="ORF">RDB_LOCUS21057</name>
</gene>
<dbReference type="Proteomes" id="UP000663853">
    <property type="component" value="Unassembled WGS sequence"/>
</dbReference>
<sequence>MEASQNGRDNVFWLPFQPQEGQTCNDPTNSSEGMIKSIVSGVKPFREAVGSLCNFGVVIHILIVYLLFVVLPNATPESFSEVPCKLPTLPRYFPHCTRELGHWRKPATIPDFTRLTWSQSRLEYVMEGGTKSSLVSVDLRDSEMDLRNLITMVRYSSLAGKDALARELRLCADGAKDISENLQQFGNNIWGAVGRIVSQNSHTVIELKSVMPETSVGFPGSIVDVFVPIRRRAAATRQKRMEDLWLQTVELLEKILGELIHEAIANIDSLQSLKGGLDNVEDMMFMEDDKIREEEQAFKRRWFRNKEVSRSNSASLELLRTVQDNVEHALKYVTTVLDELMHMPKDLYDLRGMATPASFNASIEHLILLDSEHVDRNMEAPQKGQNNVLPPPPDQRIGLRGVVASIWKYVVHILLVYLLFVSPNTTSESFSGVPVLCKLPVLSGHFPHYCTRGSDPAGGAIIHPDFVTLARLQARLEYVMEDSAGSPMIADNIKDSEITLRDLGTLVKLSSLSRKDTLEQELKLFVENARAAGGRLQEFGSRVWGAVDRIVSLNEHALIVLERMSLEAAGGYFGSIVGLFAPVEQETSITHRKWMEDLWLQSLESLDKTLRGLIHETQANVGFLQRLEARLNNIQDMAIAEEEERRGEERAVSYPLKFYKTSNDQSVVWERSPKGNGFQTKKDGSLIVPALSSLRRLNSTASAL</sequence>
<keyword evidence="1" id="KW-0812">Transmembrane</keyword>
<feature type="transmembrane region" description="Helical" evidence="1">
    <location>
        <begin position="52"/>
        <end position="71"/>
    </location>
</feature>
<organism evidence="2 3">
    <name type="scientific">Rhizoctonia solani</name>
    <dbReference type="NCBI Taxonomy" id="456999"/>
    <lineage>
        <taxon>Eukaryota</taxon>
        <taxon>Fungi</taxon>
        <taxon>Dikarya</taxon>
        <taxon>Basidiomycota</taxon>
        <taxon>Agaricomycotina</taxon>
        <taxon>Agaricomycetes</taxon>
        <taxon>Cantharellales</taxon>
        <taxon>Ceratobasidiaceae</taxon>
        <taxon>Rhizoctonia</taxon>
    </lineage>
</organism>
<evidence type="ECO:0000256" key="1">
    <source>
        <dbReference type="SAM" id="Phobius"/>
    </source>
</evidence>
<dbReference type="AlphaFoldDB" id="A0A8H2XNS8"/>
<comment type="caution">
    <text evidence="2">The sequence shown here is derived from an EMBL/GenBank/DDBJ whole genome shotgun (WGS) entry which is preliminary data.</text>
</comment>
<dbReference type="EMBL" id="CAJMXA010000391">
    <property type="protein sequence ID" value="CAE6428875.1"/>
    <property type="molecule type" value="Genomic_DNA"/>
</dbReference>
<reference evidence="2" key="1">
    <citation type="submission" date="2021-01" db="EMBL/GenBank/DDBJ databases">
        <authorList>
            <person name="Kaushik A."/>
        </authorList>
    </citation>
    <scope>NUCLEOTIDE SEQUENCE</scope>
    <source>
        <strain evidence="2">AG6-10EEA</strain>
    </source>
</reference>
<evidence type="ECO:0000313" key="3">
    <source>
        <dbReference type="Proteomes" id="UP000663853"/>
    </source>
</evidence>
<keyword evidence="1" id="KW-0472">Membrane</keyword>
<evidence type="ECO:0000313" key="2">
    <source>
        <dbReference type="EMBL" id="CAE6428875.1"/>
    </source>
</evidence>